<evidence type="ECO:0000256" key="5">
    <source>
        <dbReference type="ARBA" id="ARBA00023136"/>
    </source>
</evidence>
<feature type="transmembrane region" description="Helical" evidence="7">
    <location>
        <begin position="98"/>
        <end position="117"/>
    </location>
</feature>
<dbReference type="InterPro" id="IPR001626">
    <property type="entry name" value="ABC_TroCD"/>
</dbReference>
<dbReference type="GeneID" id="70580023"/>
<protein>
    <submittedName>
        <fullName evidence="8 9">ABC transporter</fullName>
    </submittedName>
</protein>
<reference evidence="11" key="3">
    <citation type="submission" date="2020-09" db="EMBL/GenBank/DDBJ databases">
        <title>Complete genome sequencing of Faecalibacillus intestinalis strain 14EGH31.</title>
        <authorList>
            <person name="Sakamoto M."/>
            <person name="Murakami T."/>
            <person name="Mori H."/>
        </authorList>
    </citation>
    <scope>NUCLEOTIDE SEQUENCE [LARGE SCALE GENOMIC DNA]</scope>
    <source>
        <strain evidence="11">14EGH31</strain>
    </source>
</reference>
<keyword evidence="6" id="KW-0813">Transport</keyword>
<organism evidence="9 10">
    <name type="scientific">Faecalibacillus intestinalis</name>
    <dbReference type="NCBI Taxonomy" id="1982626"/>
    <lineage>
        <taxon>Bacteria</taxon>
        <taxon>Bacillati</taxon>
        <taxon>Bacillota</taxon>
        <taxon>Erysipelotrichia</taxon>
        <taxon>Erysipelotrichales</taxon>
        <taxon>Coprobacillaceae</taxon>
        <taxon>Faecalibacillus</taxon>
    </lineage>
</organism>
<evidence type="ECO:0000256" key="2">
    <source>
        <dbReference type="ARBA" id="ARBA00008034"/>
    </source>
</evidence>
<comment type="subcellular location">
    <subcellularLocation>
        <location evidence="6">Cell membrane</location>
        <topology evidence="6">Multi-pass membrane protein</topology>
    </subcellularLocation>
    <subcellularLocation>
        <location evidence="1">Membrane</location>
        <topology evidence="1">Multi-pass membrane protein</topology>
    </subcellularLocation>
</comment>
<feature type="transmembrane region" description="Helical" evidence="7">
    <location>
        <begin position="70"/>
        <end position="86"/>
    </location>
</feature>
<dbReference type="KEGG" id="fit:Fi14EGH31_15920"/>
<comment type="similarity">
    <text evidence="2 6">Belongs to the ABC-3 integral membrane protein family.</text>
</comment>
<dbReference type="EMBL" id="PYLQ01000004">
    <property type="protein sequence ID" value="PST42586.1"/>
    <property type="molecule type" value="Genomic_DNA"/>
</dbReference>
<dbReference type="PANTHER" id="PTHR30477">
    <property type="entry name" value="ABC-TRANSPORTER METAL-BINDING PROTEIN"/>
    <property type="match status" value="1"/>
</dbReference>
<dbReference type="EMBL" id="AP024085">
    <property type="protein sequence ID" value="BCL57880.1"/>
    <property type="molecule type" value="Genomic_DNA"/>
</dbReference>
<keyword evidence="4 7" id="KW-1133">Transmembrane helix</keyword>
<reference evidence="9 10" key="1">
    <citation type="journal article" date="2019" name="Int. J. Syst. Evol. Microbiol.">
        <title>Faecalibacillus intestinalis gen. nov., sp. nov. and Faecalibacillus faecis sp. nov., isolated from human faeces.</title>
        <authorList>
            <person name="Seo B."/>
            <person name="Jeon K."/>
            <person name="Baek I."/>
            <person name="Lee Y.M."/>
            <person name="Baek K."/>
            <person name="Ko G."/>
        </authorList>
    </citation>
    <scope>NUCLEOTIDE SEQUENCE [LARGE SCALE GENOMIC DNA]</scope>
    <source>
        <strain evidence="9 10">SNUG30099</strain>
    </source>
</reference>
<dbReference type="InterPro" id="IPR037294">
    <property type="entry name" value="ABC_BtuC-like"/>
</dbReference>
<evidence type="ECO:0000256" key="4">
    <source>
        <dbReference type="ARBA" id="ARBA00022989"/>
    </source>
</evidence>
<dbReference type="AlphaFoldDB" id="A0A2T3G4X6"/>
<evidence type="ECO:0000256" key="1">
    <source>
        <dbReference type="ARBA" id="ARBA00004141"/>
    </source>
</evidence>
<keyword evidence="3 6" id="KW-0812">Transmembrane</keyword>
<keyword evidence="5 7" id="KW-0472">Membrane</keyword>
<feature type="transmembrane region" description="Helical" evidence="7">
    <location>
        <begin position="259"/>
        <end position="278"/>
    </location>
</feature>
<feature type="transmembrane region" description="Helical" evidence="7">
    <location>
        <begin position="232"/>
        <end position="253"/>
    </location>
</feature>
<dbReference type="Gene3D" id="1.10.3470.10">
    <property type="entry name" value="ABC transporter involved in vitamin B12 uptake, BtuC"/>
    <property type="match status" value="1"/>
</dbReference>
<name>A0A2T3G4X6_9FIRM</name>
<feature type="transmembrane region" description="Helical" evidence="7">
    <location>
        <begin position="137"/>
        <end position="162"/>
    </location>
</feature>
<evidence type="ECO:0000256" key="7">
    <source>
        <dbReference type="SAM" id="Phobius"/>
    </source>
</evidence>
<feature type="transmembrane region" description="Helical" evidence="7">
    <location>
        <begin position="16"/>
        <end position="40"/>
    </location>
</feature>
<feature type="transmembrane region" description="Helical" evidence="7">
    <location>
        <begin position="183"/>
        <end position="202"/>
    </location>
</feature>
<dbReference type="GO" id="GO:0043190">
    <property type="term" value="C:ATP-binding cassette (ABC) transporter complex"/>
    <property type="evidence" value="ECO:0007669"/>
    <property type="project" value="InterPro"/>
</dbReference>
<evidence type="ECO:0000313" key="8">
    <source>
        <dbReference type="EMBL" id="BCL57880.1"/>
    </source>
</evidence>
<dbReference type="InterPro" id="IPR001734">
    <property type="entry name" value="Na/solute_symporter"/>
</dbReference>
<accession>A0A2T3G4X6</accession>
<dbReference type="Proteomes" id="UP000240974">
    <property type="component" value="Unassembled WGS sequence"/>
</dbReference>
<evidence type="ECO:0000313" key="11">
    <source>
        <dbReference type="Proteomes" id="UP000593842"/>
    </source>
</evidence>
<dbReference type="PROSITE" id="PS50283">
    <property type="entry name" value="NA_SOLUT_SYMP_3"/>
    <property type="match status" value="1"/>
</dbReference>
<reference evidence="8" key="2">
    <citation type="journal article" date="2020" name="Microbiol. Resour. Announc.">
        <title>Complete Genome Sequence of Faecalibacillus intestinalis JCM 34082, Isolated from Feces from a Healthy Japanese Female.</title>
        <authorList>
            <person name="Sakamoto M."/>
            <person name="Ikeyama N."/>
            <person name="Toyoda A."/>
            <person name="Murakami T."/>
            <person name="Mori H."/>
            <person name="Ohkuma M."/>
        </authorList>
    </citation>
    <scope>NUCLEOTIDE SEQUENCE</scope>
    <source>
        <strain evidence="8">14EGH31</strain>
    </source>
</reference>
<dbReference type="SUPFAM" id="SSF81345">
    <property type="entry name" value="ABC transporter involved in vitamin B12 uptake, BtuC"/>
    <property type="match status" value="1"/>
</dbReference>
<evidence type="ECO:0000256" key="6">
    <source>
        <dbReference type="RuleBase" id="RU003943"/>
    </source>
</evidence>
<dbReference type="Pfam" id="PF00950">
    <property type="entry name" value="ABC-3"/>
    <property type="match status" value="1"/>
</dbReference>
<evidence type="ECO:0000313" key="9">
    <source>
        <dbReference type="EMBL" id="PST42586.1"/>
    </source>
</evidence>
<dbReference type="GO" id="GO:0010043">
    <property type="term" value="P:response to zinc ion"/>
    <property type="evidence" value="ECO:0007669"/>
    <property type="project" value="TreeGrafter"/>
</dbReference>
<dbReference type="Proteomes" id="UP000593842">
    <property type="component" value="Chromosome"/>
</dbReference>
<sequence>MTNFIATLQYYFSYPFVQYALIVGVLIALCSSLLGVTLVLKRFSFIGDGLSHVAFGAMAVATVLQFTSQTLFIMIVTVIAAIFLLRTGQNTKIKGDSAIAMLSVGALAIGYLVMNIFSTSANVSGDVCSTLFGSTTILTLTHFEVIVCIVMSLLVVLFYVLFYNRIFAVTFDEEFMKATGKKVELYNLIIAVLTAVIVVLAMNLVGSLLITALLIFPALSAMKIMNSFKGVVIYSAILSVIGAFVGIILSILFSTPVGATVVFINIMIFIINWIISIFK</sequence>
<proteinExistence type="inferred from homology"/>
<keyword evidence="10" id="KW-1185">Reference proteome</keyword>
<gene>
    <name evidence="9" type="ORF">C7U54_04770</name>
    <name evidence="8" type="ORF">Fi14EGH31_15920</name>
</gene>
<dbReference type="GO" id="GO:0022857">
    <property type="term" value="F:transmembrane transporter activity"/>
    <property type="evidence" value="ECO:0007669"/>
    <property type="project" value="InterPro"/>
</dbReference>
<evidence type="ECO:0000256" key="3">
    <source>
        <dbReference type="ARBA" id="ARBA00022692"/>
    </source>
</evidence>
<dbReference type="RefSeq" id="WP_022001489.1">
    <property type="nucleotide sequence ID" value="NZ_AP024085.1"/>
</dbReference>
<dbReference type="PANTHER" id="PTHR30477:SF0">
    <property type="entry name" value="METAL TRANSPORT SYSTEM MEMBRANE PROTEIN TM_0125-RELATED"/>
    <property type="match status" value="1"/>
</dbReference>
<evidence type="ECO:0000313" key="10">
    <source>
        <dbReference type="Proteomes" id="UP000240974"/>
    </source>
</evidence>